<protein>
    <recommendedName>
        <fullName evidence="10">GPI inositol-deacylase</fullName>
        <ecNumber evidence="10">3.1.-.-</ecNumber>
    </recommendedName>
</protein>
<feature type="transmembrane region" description="Helical" evidence="10">
    <location>
        <begin position="729"/>
        <end position="747"/>
    </location>
</feature>
<feature type="compositionally biased region" description="Low complexity" evidence="11">
    <location>
        <begin position="49"/>
        <end position="61"/>
    </location>
</feature>
<feature type="transmembrane region" description="Helical" evidence="10">
    <location>
        <begin position="997"/>
        <end position="1015"/>
    </location>
</feature>
<comment type="subcellular location">
    <subcellularLocation>
        <location evidence="1">Endoplasmic reticulum membrane</location>
        <topology evidence="1">Multi-pass membrane protein</topology>
    </subcellularLocation>
</comment>
<dbReference type="InterPro" id="IPR056824">
    <property type="entry name" value="PGAP1_TMD"/>
</dbReference>
<dbReference type="GO" id="GO:0005789">
    <property type="term" value="C:endoplasmic reticulum membrane"/>
    <property type="evidence" value="ECO:0007669"/>
    <property type="project" value="UniProtKB-SubCell"/>
</dbReference>
<dbReference type="PANTHER" id="PTHR15495:SF7">
    <property type="entry name" value="GPI INOSITOL-DEACYLASE"/>
    <property type="match status" value="1"/>
</dbReference>
<keyword evidence="5 10" id="KW-0378">Hydrolase</keyword>
<keyword evidence="3 10" id="KW-0813">Transport</keyword>
<dbReference type="GO" id="GO:0006888">
    <property type="term" value="P:endoplasmic reticulum to Golgi vesicle-mediated transport"/>
    <property type="evidence" value="ECO:0007669"/>
    <property type="project" value="TreeGrafter"/>
</dbReference>
<feature type="transmembrane region" description="Helical" evidence="10">
    <location>
        <begin position="933"/>
        <end position="952"/>
    </location>
</feature>
<dbReference type="InterPro" id="IPR012908">
    <property type="entry name" value="PGAP1-ab_dom-like"/>
</dbReference>
<comment type="caution">
    <text evidence="14">The sequence shown here is derived from an EMBL/GenBank/DDBJ whole genome shotgun (WGS) entry which is preliminary data.</text>
</comment>
<keyword evidence="8 10" id="KW-1133">Transmembrane helix</keyword>
<dbReference type="InterPro" id="IPR029058">
    <property type="entry name" value="AB_hydrolase_fold"/>
</dbReference>
<evidence type="ECO:0000313" key="14">
    <source>
        <dbReference type="EMBL" id="ORZ03231.1"/>
    </source>
</evidence>
<evidence type="ECO:0000256" key="4">
    <source>
        <dbReference type="ARBA" id="ARBA00022692"/>
    </source>
</evidence>
<dbReference type="Pfam" id="PF25140">
    <property type="entry name" value="PGAP1_TMD"/>
    <property type="match status" value="1"/>
</dbReference>
<dbReference type="EMBL" id="MCGN01000001">
    <property type="protein sequence ID" value="ORZ03231.1"/>
    <property type="molecule type" value="Genomic_DNA"/>
</dbReference>
<dbReference type="Pfam" id="PF07819">
    <property type="entry name" value="PGAP1"/>
    <property type="match status" value="1"/>
</dbReference>
<accession>A0A1X2HUN3</accession>
<evidence type="ECO:0000256" key="10">
    <source>
        <dbReference type="RuleBase" id="RU365011"/>
    </source>
</evidence>
<dbReference type="Gene3D" id="3.40.50.1820">
    <property type="entry name" value="alpha/beta hydrolase"/>
    <property type="match status" value="1"/>
</dbReference>
<feature type="transmembrane region" description="Helical" evidence="10">
    <location>
        <begin position="816"/>
        <end position="839"/>
    </location>
</feature>
<organism evidence="14 15">
    <name type="scientific">Syncephalastrum racemosum</name>
    <name type="common">Filamentous fungus</name>
    <dbReference type="NCBI Taxonomy" id="13706"/>
    <lineage>
        <taxon>Eukaryota</taxon>
        <taxon>Fungi</taxon>
        <taxon>Fungi incertae sedis</taxon>
        <taxon>Mucoromycota</taxon>
        <taxon>Mucoromycotina</taxon>
        <taxon>Mucoromycetes</taxon>
        <taxon>Mucorales</taxon>
        <taxon>Syncephalastraceae</taxon>
        <taxon>Syncephalastrum</taxon>
    </lineage>
</organism>
<feature type="domain" description="GPI inositol-deacylase PGAP1-like alpha/beta" evidence="12">
    <location>
        <begin position="163"/>
        <end position="406"/>
    </location>
</feature>
<gene>
    <name evidence="14" type="ORF">BCR43DRAFT_482962</name>
</gene>
<dbReference type="Proteomes" id="UP000242180">
    <property type="component" value="Unassembled WGS sequence"/>
</dbReference>
<evidence type="ECO:0000256" key="6">
    <source>
        <dbReference type="ARBA" id="ARBA00022824"/>
    </source>
</evidence>
<comment type="similarity">
    <text evidence="2 10">Belongs to the GPI inositol-deacylase family.</text>
</comment>
<feature type="transmembrane region" description="Helical" evidence="10">
    <location>
        <begin position="958"/>
        <end position="977"/>
    </location>
</feature>
<evidence type="ECO:0000256" key="2">
    <source>
        <dbReference type="ARBA" id="ARBA00006931"/>
    </source>
</evidence>
<evidence type="ECO:0000256" key="11">
    <source>
        <dbReference type="SAM" id="MobiDB-lite"/>
    </source>
</evidence>
<evidence type="ECO:0000256" key="9">
    <source>
        <dbReference type="ARBA" id="ARBA00023136"/>
    </source>
</evidence>
<evidence type="ECO:0000256" key="1">
    <source>
        <dbReference type="ARBA" id="ARBA00004477"/>
    </source>
</evidence>
<name>A0A1X2HUN3_SYNRA</name>
<dbReference type="GO" id="GO:0050185">
    <property type="term" value="F:phosphatidylinositol deacylase activity"/>
    <property type="evidence" value="ECO:0007669"/>
    <property type="project" value="TreeGrafter"/>
</dbReference>
<dbReference type="PANTHER" id="PTHR15495">
    <property type="entry name" value="NEGATIVE REGULATOR OF VESICLE FORMATION-RELATED"/>
    <property type="match status" value="1"/>
</dbReference>
<dbReference type="AlphaFoldDB" id="A0A1X2HUN3"/>
<keyword evidence="9 10" id="KW-0472">Membrane</keyword>
<evidence type="ECO:0000256" key="5">
    <source>
        <dbReference type="ARBA" id="ARBA00022801"/>
    </source>
</evidence>
<dbReference type="EC" id="3.1.-.-" evidence="10"/>
<dbReference type="FunCoup" id="A0A1X2HUN3">
    <property type="interactions" value="196"/>
</dbReference>
<dbReference type="InterPro" id="IPR039529">
    <property type="entry name" value="PGAP1/BST1"/>
</dbReference>
<proteinExistence type="inferred from homology"/>
<feature type="transmembrane region" description="Helical" evidence="10">
    <location>
        <begin position="1021"/>
        <end position="1038"/>
    </location>
</feature>
<dbReference type="OrthoDB" id="348976at2759"/>
<evidence type="ECO:0000256" key="8">
    <source>
        <dbReference type="ARBA" id="ARBA00022989"/>
    </source>
</evidence>
<comment type="function">
    <text evidence="10">Involved in inositol deacylation of GPI-anchored proteins which plays important roles in the quality control and ER-associated degradation of GPI-anchored proteins.</text>
</comment>
<feature type="compositionally biased region" description="Low complexity" evidence="11">
    <location>
        <begin position="17"/>
        <end position="33"/>
    </location>
</feature>
<evidence type="ECO:0000313" key="15">
    <source>
        <dbReference type="Proteomes" id="UP000242180"/>
    </source>
</evidence>
<keyword evidence="7 10" id="KW-0653">Protein transport</keyword>
<dbReference type="OMA" id="WVRNLAV"/>
<keyword evidence="4 10" id="KW-0812">Transmembrane</keyword>
<keyword evidence="15" id="KW-1185">Reference proteome</keyword>
<feature type="region of interest" description="Disordered" evidence="11">
    <location>
        <begin position="1"/>
        <end position="78"/>
    </location>
</feature>
<dbReference type="SUPFAM" id="SSF53474">
    <property type="entry name" value="alpha/beta-Hydrolases"/>
    <property type="match status" value="1"/>
</dbReference>
<evidence type="ECO:0000259" key="12">
    <source>
        <dbReference type="Pfam" id="PF07819"/>
    </source>
</evidence>
<evidence type="ECO:0000256" key="3">
    <source>
        <dbReference type="ARBA" id="ARBA00022448"/>
    </source>
</evidence>
<dbReference type="GO" id="GO:0006505">
    <property type="term" value="P:GPI anchor metabolic process"/>
    <property type="evidence" value="ECO:0007669"/>
    <property type="project" value="TreeGrafter"/>
</dbReference>
<reference evidence="14 15" key="1">
    <citation type="submission" date="2016-07" db="EMBL/GenBank/DDBJ databases">
        <title>Pervasive Adenine N6-methylation of Active Genes in Fungi.</title>
        <authorList>
            <consortium name="DOE Joint Genome Institute"/>
            <person name="Mondo S.J."/>
            <person name="Dannebaum R.O."/>
            <person name="Kuo R.C."/>
            <person name="Labutti K."/>
            <person name="Haridas S."/>
            <person name="Kuo A."/>
            <person name="Salamov A."/>
            <person name="Ahrendt S.R."/>
            <person name="Lipzen A."/>
            <person name="Sullivan W."/>
            <person name="Andreopoulos W.B."/>
            <person name="Clum A."/>
            <person name="Lindquist E."/>
            <person name="Daum C."/>
            <person name="Ramamoorthy G.K."/>
            <person name="Gryganskyi A."/>
            <person name="Culley D."/>
            <person name="Magnuson J.K."/>
            <person name="James T.Y."/>
            <person name="O'Malley M.A."/>
            <person name="Stajich J.E."/>
            <person name="Spatafora J.W."/>
            <person name="Visel A."/>
            <person name="Grigoriev I.V."/>
        </authorList>
    </citation>
    <scope>NUCLEOTIDE SEQUENCE [LARGE SCALE GENOMIC DNA]</scope>
    <source>
        <strain evidence="14 15">NRRL 2496</strain>
    </source>
</reference>
<dbReference type="InParanoid" id="A0A1X2HUN3"/>
<keyword evidence="6 10" id="KW-0256">Endoplasmic reticulum</keyword>
<dbReference type="STRING" id="13706.A0A1X2HUN3"/>
<evidence type="ECO:0000259" key="13">
    <source>
        <dbReference type="Pfam" id="PF25140"/>
    </source>
</evidence>
<dbReference type="GO" id="GO:0015031">
    <property type="term" value="P:protein transport"/>
    <property type="evidence" value="ECO:0007669"/>
    <property type="project" value="UniProtKB-KW"/>
</dbReference>
<sequence>MSALSPLSDSADEDPLPSSGKTTKGSSTPGVTSATVPHLRIDESPLVLRPNSSSSRSSPSTSPSPPSSPNSRTAPAPTAPPLYRLTLTSRVVSLLSILLSCIALLVILDSFTHHQRDANGCQPTHARPVYIRQEGFDSEMTRFASKYALYLYREQDIDVSDQPTGVPVLFIPGHAGSYKQIRAIAAETASYYYHHYASALDLQDRGMRTLDFFTIDSHEEFSALHGQSLLEQAEYLNDAIDYILKLYPNSRKTGLRMSEKFPDPSSVIIIGHSMGGVVARTMFTLHNYQPGSINTIITLSTPHLLPPAPFDWKISKIYDDIHQFWIDGYTSDNPRTSLKDVTLFSITGGTLDNIVCSDSANVGTFLPSSNGFTVFTTAIPHVWTGTDHLSVLSCNQLVRVLAKSMLDLVDATRVSQTKPVHERMHVMQKAFLSGLEDRAGDGSDLSLGPGRHLDILHLEDRLLPAGMRLIVSSDIDAGITFLPTYEGADAFSILTDYDPDQFELLGCTREGRVRADTERIACRSIAGVAVDVPSSTPYDEQPFSGRTFTFASILFEELRGHEWLAVMDHGKGSGFLVVEPYSTMDHTHRIDKSMLGIALKGVHLSLEPSLFSTVVIPAIENPMLAYHLKVSRPSCQAQDNLFAPFLRQSISSMHESKFYVNLAGDEDETDVSLHGRTAFSSNAISPRDHDHQGLSMQIWMDPTCPQPLEIDLAIDWYGSAGRLGFRNGMMLAAFAIVLVVSIFAAQVQCYNKTGVFPHFGQGLAFCIRRTLPVMIPIVALCSIYQCVSMETLPLDPLDVDLVIPWHDILAGNTDPFFWWLPVAGLAVITGIMSLIWIMVDSALQGCAIITKQAQLMWPSHWWSRKNEKPDQRFQRRAATTLVLFVLVATCIPYQFVFVVAFLVHIITCVHAKVRLGKSENQSAINRYHYLQSILLLLITLLPFNLPILVVWIRNLSVYWFVPFSSDHSVFAIAPYMLYVELLTGRKMLPRTSGISSLVTYLVLYGMVVYAFLYGIKYTHSLYFSSNVLIIWLLFLHGRQSHHGRKATRYLLDHLHPFKSKKHS</sequence>
<feature type="domain" description="GPI inositol-deacylase transmembrane" evidence="13">
    <location>
        <begin position="730"/>
        <end position="1036"/>
    </location>
</feature>
<evidence type="ECO:0000256" key="7">
    <source>
        <dbReference type="ARBA" id="ARBA00022927"/>
    </source>
</evidence>